<dbReference type="GO" id="GO:0004483">
    <property type="term" value="F:methyltransferase cap1 activity"/>
    <property type="evidence" value="ECO:0007669"/>
    <property type="project" value="UniProtKB-UniRule"/>
</dbReference>
<dbReference type="GO" id="GO:0006370">
    <property type="term" value="P:7-methylguanosine mRNA capping"/>
    <property type="evidence" value="ECO:0007669"/>
    <property type="project" value="UniProtKB-UniRule"/>
</dbReference>
<evidence type="ECO:0000256" key="2">
    <source>
        <dbReference type="SAM" id="SignalP"/>
    </source>
</evidence>
<protein>
    <recommendedName>
        <fullName evidence="1">Cap-specific mRNA (nucleoside-2'-O-)-methyltransferase 1</fullName>
        <ecNumber evidence="1">2.1.1.57</ecNumber>
    </recommendedName>
    <alternativeName>
        <fullName evidence="1">Cap1 2'O-ribose methyltransferase 1</fullName>
    </alternativeName>
</protein>
<keyword evidence="1 4" id="KW-0808">Transferase</keyword>
<dbReference type="SUPFAM" id="SSF53335">
    <property type="entry name" value="S-adenosyl-L-methionine-dependent methyltransferases"/>
    <property type="match status" value="1"/>
</dbReference>
<feature type="chain" id="PRO_5021009240" description="Cap-specific mRNA (nucleoside-2'-O-)-methyltransferase 1" evidence="2">
    <location>
        <begin position="19"/>
        <end position="314"/>
    </location>
</feature>
<sequence length="314" mass="34154">MIASALIAASALIVTIVAAPNYYGGNESYNTNDGIPICQNYRAELQVLDTSKPPFSSGLSFTQVLRSSTGSPDRQIPHQQAIAWISSKTPLPSSGLEPLEIVVDKTSPVDPDQFSDKDVVDALAATKQKMDALAEPARLRARARANPYEAIGRSIFVNRSAVKMANLDALCDLLGVGARTGGQRGFFFADLCSGPGGFTEYILWRFATRGVPARGWGITLKGDQDFNLDRMARECRAKEFFVPCYGADGTGNIYKTDNIRNFTQTVEIGTQDEGVDLVTADGGFHVGGDEHHQEEHSKQLVLCQVLTMFLTLRK</sequence>
<feature type="domain" description="RrmJ-type SAM-dependent 2'-O-MTase" evidence="3">
    <location>
        <begin position="155"/>
        <end position="314"/>
    </location>
</feature>
<comment type="subcellular location">
    <subcellularLocation>
        <location evidence="1">Nucleus</location>
    </subcellularLocation>
</comment>
<dbReference type="GO" id="GO:0003676">
    <property type="term" value="F:nucleic acid binding"/>
    <property type="evidence" value="ECO:0007669"/>
    <property type="project" value="UniProtKB-UniRule"/>
</dbReference>
<keyword evidence="5" id="KW-1185">Reference proteome</keyword>
<dbReference type="InterPro" id="IPR025816">
    <property type="entry name" value="RrmJ-type_MeTrfase"/>
</dbReference>
<dbReference type="InterPro" id="IPR029063">
    <property type="entry name" value="SAM-dependent_MTases_sf"/>
</dbReference>
<dbReference type="GO" id="GO:0005634">
    <property type="term" value="C:nucleus"/>
    <property type="evidence" value="ECO:0007669"/>
    <property type="project" value="UniProtKB-SubCell"/>
</dbReference>
<dbReference type="PROSITE" id="PS51613">
    <property type="entry name" value="SAM_MT_RRMJ"/>
    <property type="match status" value="1"/>
</dbReference>
<keyword evidence="1" id="KW-0506">mRNA capping</keyword>
<dbReference type="InterPro" id="IPR002877">
    <property type="entry name" value="RNA_MeTrfase_FtsJ_dom"/>
</dbReference>
<evidence type="ECO:0000313" key="4">
    <source>
        <dbReference type="EMBL" id="RKO86335.1"/>
    </source>
</evidence>
<dbReference type="EMBL" id="KZ998286">
    <property type="protein sequence ID" value="RKO86335.1"/>
    <property type="molecule type" value="Genomic_DNA"/>
</dbReference>
<dbReference type="GO" id="GO:0005737">
    <property type="term" value="C:cytoplasm"/>
    <property type="evidence" value="ECO:0007669"/>
    <property type="project" value="TreeGrafter"/>
</dbReference>
<dbReference type="InterPro" id="IPR050851">
    <property type="entry name" value="mRNA_Cap_2O-Ribose_MeTrfase"/>
</dbReference>
<name>A0A4P9W4Y2_9FUNG</name>
<dbReference type="EC" id="2.1.1.57" evidence="1"/>
<gene>
    <name evidence="4" type="ORF">BDK51DRAFT_31011</name>
</gene>
<dbReference type="PANTHER" id="PTHR16121:SF0">
    <property type="entry name" value="CAP-SPECIFIC MRNA (NUCLEOSIDE-2'-O-)-METHYLTRANSFERASE 1"/>
    <property type="match status" value="1"/>
</dbReference>
<keyword evidence="2" id="KW-0732">Signal</keyword>
<dbReference type="OrthoDB" id="10251234at2759"/>
<keyword evidence="1" id="KW-0507">mRNA processing</keyword>
<evidence type="ECO:0000313" key="5">
    <source>
        <dbReference type="Proteomes" id="UP000269721"/>
    </source>
</evidence>
<dbReference type="PANTHER" id="PTHR16121">
    <property type="entry name" value="CAP-SPECIFIC MRNA (NUCLEOSIDE-2'-O-)-METHYLTRANSFERASE 1-RELATED"/>
    <property type="match status" value="1"/>
</dbReference>
<keyword evidence="1 4" id="KW-0489">Methyltransferase</keyword>
<comment type="function">
    <text evidence="1">S-adenosyl-L-methionine-dependent methyltransferase that mediates RNA cap1 2'-O-ribose methylation to the 5'-cap structure of RNAs. Methylates the ribose of the first nucleotide of a m(7)GpppG-capped mRNA to produce m(7)GpppNmp (cap1).</text>
</comment>
<accession>A0A4P9W4Y2</accession>
<organism evidence="4 5">
    <name type="scientific">Blyttiomyces helicus</name>
    <dbReference type="NCBI Taxonomy" id="388810"/>
    <lineage>
        <taxon>Eukaryota</taxon>
        <taxon>Fungi</taxon>
        <taxon>Fungi incertae sedis</taxon>
        <taxon>Chytridiomycota</taxon>
        <taxon>Chytridiomycota incertae sedis</taxon>
        <taxon>Chytridiomycetes</taxon>
        <taxon>Chytridiomycetes incertae sedis</taxon>
        <taxon>Blyttiomyces</taxon>
    </lineage>
</organism>
<evidence type="ECO:0000259" key="3">
    <source>
        <dbReference type="PROSITE" id="PS51613"/>
    </source>
</evidence>
<comment type="catalytic activity">
    <reaction evidence="1">
        <text>a 5'-end (N(7)-methyl 5'-triphosphoguanosine)-ribonucleoside in mRNA + S-adenosyl-L-methionine = a 5'-end (N(7)-methyl 5'-triphosphoguanosine)-(2'-O-methyl-ribonucleoside) in mRNA + S-adenosyl-L-homocysteine + H(+)</text>
        <dbReference type="Rhea" id="RHEA:67020"/>
        <dbReference type="Rhea" id="RHEA-COMP:17167"/>
        <dbReference type="Rhea" id="RHEA-COMP:17168"/>
        <dbReference type="ChEBI" id="CHEBI:15378"/>
        <dbReference type="ChEBI" id="CHEBI:57856"/>
        <dbReference type="ChEBI" id="CHEBI:59789"/>
        <dbReference type="ChEBI" id="CHEBI:156461"/>
        <dbReference type="ChEBI" id="CHEBI:167609"/>
        <dbReference type="EC" id="2.1.1.57"/>
    </reaction>
</comment>
<dbReference type="GO" id="GO:0016556">
    <property type="term" value="P:mRNA modification"/>
    <property type="evidence" value="ECO:0007669"/>
    <property type="project" value="UniProtKB-UniRule"/>
</dbReference>
<dbReference type="Proteomes" id="UP000269721">
    <property type="component" value="Unassembled WGS sequence"/>
</dbReference>
<dbReference type="GO" id="GO:0032259">
    <property type="term" value="P:methylation"/>
    <property type="evidence" value="ECO:0007669"/>
    <property type="project" value="UniProtKB-KW"/>
</dbReference>
<dbReference type="Pfam" id="PF01728">
    <property type="entry name" value="FtsJ"/>
    <property type="match status" value="1"/>
</dbReference>
<evidence type="ECO:0000256" key="1">
    <source>
        <dbReference type="RuleBase" id="RU368012"/>
    </source>
</evidence>
<feature type="non-terminal residue" evidence="4">
    <location>
        <position position="314"/>
    </location>
</feature>
<keyword evidence="1" id="KW-0949">S-adenosyl-L-methionine</keyword>
<feature type="signal peptide" evidence="2">
    <location>
        <begin position="1"/>
        <end position="18"/>
    </location>
</feature>
<proteinExistence type="predicted"/>
<dbReference type="AlphaFoldDB" id="A0A4P9W4Y2"/>
<keyword evidence="1" id="KW-0539">Nucleus</keyword>
<dbReference type="Gene3D" id="3.40.50.12760">
    <property type="match status" value="1"/>
</dbReference>
<reference evidence="5" key="1">
    <citation type="journal article" date="2018" name="Nat. Microbiol.">
        <title>Leveraging single-cell genomics to expand the fungal tree of life.</title>
        <authorList>
            <person name="Ahrendt S.R."/>
            <person name="Quandt C.A."/>
            <person name="Ciobanu D."/>
            <person name="Clum A."/>
            <person name="Salamov A."/>
            <person name="Andreopoulos B."/>
            <person name="Cheng J.F."/>
            <person name="Woyke T."/>
            <person name="Pelin A."/>
            <person name="Henrissat B."/>
            <person name="Reynolds N.K."/>
            <person name="Benny G.L."/>
            <person name="Smith M.E."/>
            <person name="James T.Y."/>
            <person name="Grigoriev I.V."/>
        </authorList>
    </citation>
    <scope>NUCLEOTIDE SEQUENCE [LARGE SCALE GENOMIC DNA]</scope>
</reference>